<dbReference type="Proteomes" id="UP000077881">
    <property type="component" value="Unassembled WGS sequence"/>
</dbReference>
<dbReference type="STRING" id="217031.ABB05_12775"/>
<comment type="caution">
    <text evidence="1">The sequence shown here is derived from an EMBL/GenBank/DDBJ whole genome shotgun (WGS) entry which is preliminary data.</text>
</comment>
<accession>A0A177ZR25</accession>
<evidence type="ECO:0000313" key="1">
    <source>
        <dbReference type="EMBL" id="OAK70053.1"/>
    </source>
</evidence>
<protein>
    <submittedName>
        <fullName evidence="1">Uncharacterized protein</fullName>
    </submittedName>
</protein>
<organism evidence="1 2">
    <name type="scientific">Lederbergia galactosidilytica</name>
    <dbReference type="NCBI Taxonomy" id="217031"/>
    <lineage>
        <taxon>Bacteria</taxon>
        <taxon>Bacillati</taxon>
        <taxon>Bacillota</taxon>
        <taxon>Bacilli</taxon>
        <taxon>Bacillales</taxon>
        <taxon>Bacillaceae</taxon>
        <taxon>Lederbergia</taxon>
    </lineage>
</organism>
<dbReference type="EMBL" id="LDJR01000052">
    <property type="protein sequence ID" value="OAK70053.1"/>
    <property type="molecule type" value="Genomic_DNA"/>
</dbReference>
<dbReference type="AlphaFoldDB" id="A0A177ZR25"/>
<evidence type="ECO:0000313" key="2">
    <source>
        <dbReference type="Proteomes" id="UP000077881"/>
    </source>
</evidence>
<sequence>MQITFTQDELTALATEIKDQLIPVLVKEIKTRQELPPLLTRTEFMELVGISATKCAELFNRRDFPVNREFGHPRVPTDLLFEWINKNTDWIDENAPRYPYRAI</sequence>
<dbReference type="RefSeq" id="WP_064468244.1">
    <property type="nucleotide sequence ID" value="NZ_LDJR01000052.1"/>
</dbReference>
<gene>
    <name evidence="1" type="ORF">ABB05_12775</name>
</gene>
<proteinExistence type="predicted"/>
<keyword evidence="2" id="KW-1185">Reference proteome</keyword>
<name>A0A177ZR25_9BACI</name>
<reference evidence="1 2" key="1">
    <citation type="submission" date="2015-05" db="EMBL/GenBank/DDBJ databases">
        <title>Comparison of genome.</title>
        <authorList>
            <person name="Zheng Z."/>
            <person name="Sun M."/>
        </authorList>
    </citation>
    <scope>NUCLEOTIDE SEQUENCE [LARGE SCALE GENOMIC DNA]</scope>
    <source>
        <strain evidence="1 2">G25-74</strain>
    </source>
</reference>
<dbReference type="PATRIC" id="fig|217031.6.peg.2746"/>
<dbReference type="OrthoDB" id="2614557at2"/>